<proteinExistence type="predicted"/>
<accession>A0A7W5H3P1</accession>
<gene>
    <name evidence="2" type="ORF">FHS27_000298</name>
</gene>
<evidence type="ECO:0000256" key="1">
    <source>
        <dbReference type="SAM" id="Phobius"/>
    </source>
</evidence>
<evidence type="ECO:0000313" key="2">
    <source>
        <dbReference type="EMBL" id="MBB3204534.1"/>
    </source>
</evidence>
<dbReference type="RefSeq" id="WP_184300689.1">
    <property type="nucleotide sequence ID" value="NZ_JACHXU010000001.1"/>
</dbReference>
<feature type="transmembrane region" description="Helical" evidence="1">
    <location>
        <begin position="15"/>
        <end position="33"/>
    </location>
</feature>
<keyword evidence="1" id="KW-0812">Transmembrane</keyword>
<keyword evidence="3" id="KW-1185">Reference proteome</keyword>
<evidence type="ECO:0000313" key="3">
    <source>
        <dbReference type="Proteomes" id="UP000536179"/>
    </source>
</evidence>
<feature type="transmembrane region" description="Helical" evidence="1">
    <location>
        <begin position="45"/>
        <end position="69"/>
    </location>
</feature>
<reference evidence="2 3" key="1">
    <citation type="submission" date="2020-08" db="EMBL/GenBank/DDBJ databases">
        <title>Genomic Encyclopedia of Type Strains, Phase III (KMG-III): the genomes of soil and plant-associated and newly described type strains.</title>
        <authorList>
            <person name="Whitman W."/>
        </authorList>
    </citation>
    <scope>NUCLEOTIDE SEQUENCE [LARGE SCALE GENOMIC DNA]</scope>
    <source>
        <strain evidence="2 3">CECT 8075</strain>
    </source>
</reference>
<name>A0A7W5H3P1_9BACT</name>
<sequence>MSELFLYESRQRRTAAILMLNMGILLAMYLAARQVIEPSEASKQLFYWVNIAFPLVEIGLLLTAIYFWVQNGTFRAAVNADRFEIADPLSKDASFAVPVSEIIEIKQTYQKHTDYSSITMYMKSGEKIRITQNYHFNRAKLYAALAEANPSIRLPENALRFKQV</sequence>
<keyword evidence="1" id="KW-0472">Membrane</keyword>
<dbReference type="AlphaFoldDB" id="A0A7W5H3P1"/>
<dbReference type="EMBL" id="JACHXU010000001">
    <property type="protein sequence ID" value="MBB3204534.1"/>
    <property type="molecule type" value="Genomic_DNA"/>
</dbReference>
<organism evidence="2 3">
    <name type="scientific">Aporhodopirellula rubra</name>
    <dbReference type="NCBI Taxonomy" id="980271"/>
    <lineage>
        <taxon>Bacteria</taxon>
        <taxon>Pseudomonadati</taxon>
        <taxon>Planctomycetota</taxon>
        <taxon>Planctomycetia</taxon>
        <taxon>Pirellulales</taxon>
        <taxon>Pirellulaceae</taxon>
        <taxon>Aporhodopirellula</taxon>
    </lineage>
</organism>
<comment type="caution">
    <text evidence="2">The sequence shown here is derived from an EMBL/GenBank/DDBJ whole genome shotgun (WGS) entry which is preliminary data.</text>
</comment>
<protein>
    <submittedName>
        <fullName evidence="2">Uncharacterized protein</fullName>
    </submittedName>
</protein>
<dbReference type="Proteomes" id="UP000536179">
    <property type="component" value="Unassembled WGS sequence"/>
</dbReference>
<keyword evidence="1" id="KW-1133">Transmembrane helix</keyword>